<dbReference type="PANTHER" id="PTHR44156">
    <property type="entry name" value="SUPERNUMERARY LIMBS, ISOFORM B-RELATED"/>
    <property type="match status" value="1"/>
</dbReference>
<dbReference type="InterPro" id="IPR036322">
    <property type="entry name" value="WD40_repeat_dom_sf"/>
</dbReference>
<dbReference type="InterPro" id="IPR015943">
    <property type="entry name" value="WD40/YVTN_repeat-like_dom_sf"/>
</dbReference>
<dbReference type="InterPro" id="IPR059122">
    <property type="entry name" value="Beta-prop_WDR5-like"/>
</dbReference>
<evidence type="ECO:0000259" key="5">
    <source>
        <dbReference type="Pfam" id="PF25175"/>
    </source>
</evidence>
<evidence type="ECO:0000313" key="6">
    <source>
        <dbReference type="EMBL" id="KAF0976712.1"/>
    </source>
</evidence>
<proteinExistence type="predicted"/>
<feature type="region of interest" description="Disordered" evidence="4">
    <location>
        <begin position="1"/>
        <end position="81"/>
    </location>
</feature>
<feature type="compositionally biased region" description="Basic and acidic residues" evidence="4">
    <location>
        <begin position="148"/>
        <end position="160"/>
    </location>
</feature>
<dbReference type="VEuPathDB" id="AmoebaDB:NF0121300"/>
<keyword evidence="1 3" id="KW-0853">WD repeat</keyword>
<dbReference type="PROSITE" id="PS00678">
    <property type="entry name" value="WD_REPEATS_1"/>
    <property type="match status" value="3"/>
</dbReference>
<feature type="region of interest" description="Disordered" evidence="4">
    <location>
        <begin position="143"/>
        <end position="173"/>
    </location>
</feature>
<evidence type="ECO:0000256" key="3">
    <source>
        <dbReference type="PROSITE-ProRule" id="PRU00221"/>
    </source>
</evidence>
<evidence type="ECO:0000256" key="2">
    <source>
        <dbReference type="ARBA" id="ARBA00022737"/>
    </source>
</evidence>
<dbReference type="RefSeq" id="XP_044561425.1">
    <property type="nucleotide sequence ID" value="XM_044707375.1"/>
</dbReference>
<feature type="repeat" description="WD" evidence="3">
    <location>
        <begin position="185"/>
        <end position="226"/>
    </location>
</feature>
<dbReference type="Gene3D" id="2.130.10.10">
    <property type="entry name" value="YVTN repeat-like/Quinoprotein amine dehydrogenase"/>
    <property type="match status" value="1"/>
</dbReference>
<dbReference type="EMBL" id="VFQX01000036">
    <property type="protein sequence ID" value="KAF0976712.1"/>
    <property type="molecule type" value="Genomic_DNA"/>
</dbReference>
<protein>
    <recommendedName>
        <fullName evidence="5">WDR5-like beta-propeller domain-containing protein</fullName>
    </recommendedName>
</protein>
<dbReference type="OrthoDB" id="674604at2759"/>
<feature type="domain" description="WDR5-like beta-propeller" evidence="5">
    <location>
        <begin position="183"/>
        <end position="413"/>
    </location>
</feature>
<evidence type="ECO:0000256" key="1">
    <source>
        <dbReference type="ARBA" id="ARBA00022574"/>
    </source>
</evidence>
<feature type="repeat" description="WD" evidence="3">
    <location>
        <begin position="227"/>
        <end position="268"/>
    </location>
</feature>
<comment type="caution">
    <text evidence="6">The sequence shown here is derived from an EMBL/GenBank/DDBJ whole genome shotgun (WGS) entry which is preliminary data.</text>
</comment>
<dbReference type="InterPro" id="IPR053299">
    <property type="entry name" value="ASTRA_WD_repeat"/>
</dbReference>
<dbReference type="SUPFAM" id="SSF50978">
    <property type="entry name" value="WD40 repeat-like"/>
    <property type="match status" value="1"/>
</dbReference>
<feature type="repeat" description="WD" evidence="3">
    <location>
        <begin position="269"/>
        <end position="310"/>
    </location>
</feature>
<dbReference type="Pfam" id="PF25175">
    <property type="entry name" value="Beta-prop_WDR5"/>
    <property type="match status" value="1"/>
</dbReference>
<organism evidence="6 7">
    <name type="scientific">Naegleria fowleri</name>
    <name type="common">Brain eating amoeba</name>
    <dbReference type="NCBI Taxonomy" id="5763"/>
    <lineage>
        <taxon>Eukaryota</taxon>
        <taxon>Discoba</taxon>
        <taxon>Heterolobosea</taxon>
        <taxon>Tetramitia</taxon>
        <taxon>Eutetramitia</taxon>
        <taxon>Vahlkampfiidae</taxon>
        <taxon>Naegleria</taxon>
    </lineage>
</organism>
<gene>
    <name evidence="6" type="ORF">FDP41_004007</name>
</gene>
<dbReference type="Pfam" id="PF00400">
    <property type="entry name" value="WD40"/>
    <property type="match status" value="1"/>
</dbReference>
<dbReference type="SMART" id="SM00320">
    <property type="entry name" value="WD40"/>
    <property type="match status" value="6"/>
</dbReference>
<sequence>MKKGLSSSSSSTLTMRSSSGHSSLSATPPQPSPHRRSKVITDDDDDVNIILSEEKPSSSSSSLRDISTKQKSTTSGSSKNKKKNIVPIIPEYSLIYEFSPSMIAEFHSKSISCVKFSPDGYSLAVPSADGNISVWNLLENRQENGSSEETRISEDQKDVTTENGKSSISGNKQGMIMKPTKRTICSGHFLGVNDVCWSPDSQYLCSASDDKTVRIWSAEDGELLKTLQGHNQFAYCVAFSPRGNIIASGSFDETVRMWDVRTGNCLRTLPAHSDPVSSLSFSRDGSLLITSSYDGFCRVWDTTTGQCLKTILVDTQTPPPLSCAKLSPFGNYLLIACMSNQEYPHAALRLWQLRPDPIAKNIRTFRGHVNERFSSNIMFHPTLNLVISCSEDGFVYIWDIQSGNIVSKLNCNTGNDPRGTSNNDSNNNNTNTDTSNTHRTTTIDTVVHTQTEEPSQSHGTDMNMDTSLDGGFSVLSIDIISTVDSIGTNFLVACTNEPRILLWQEALSHGKSF</sequence>
<dbReference type="InterPro" id="IPR001680">
    <property type="entry name" value="WD40_rpt"/>
</dbReference>
<dbReference type="AlphaFoldDB" id="A0A6A5BPI7"/>
<reference evidence="6 7" key="1">
    <citation type="journal article" date="2019" name="Sci. Rep.">
        <title>Nanopore sequencing improves the draft genome of the human pathogenic amoeba Naegleria fowleri.</title>
        <authorList>
            <person name="Liechti N."/>
            <person name="Schurch N."/>
            <person name="Bruggmann R."/>
            <person name="Wittwer M."/>
        </authorList>
    </citation>
    <scope>NUCLEOTIDE SEQUENCE [LARGE SCALE GENOMIC DNA]</scope>
    <source>
        <strain evidence="6 7">ATCC 30894</strain>
    </source>
</reference>
<keyword evidence="7" id="KW-1185">Reference proteome</keyword>
<dbReference type="PROSITE" id="PS50294">
    <property type="entry name" value="WD_REPEATS_REGION"/>
    <property type="match status" value="4"/>
</dbReference>
<name>A0A6A5BPI7_NAEFO</name>
<feature type="compositionally biased region" description="Polar residues" evidence="4">
    <location>
        <begin position="161"/>
        <end position="172"/>
    </location>
</feature>
<dbReference type="GeneID" id="68111225"/>
<dbReference type="Proteomes" id="UP000444721">
    <property type="component" value="Unassembled WGS sequence"/>
</dbReference>
<dbReference type="VEuPathDB" id="AmoebaDB:NfTy_069700"/>
<feature type="region of interest" description="Disordered" evidence="4">
    <location>
        <begin position="416"/>
        <end position="441"/>
    </location>
</feature>
<dbReference type="InterPro" id="IPR020472">
    <property type="entry name" value="WD40_PAC1"/>
</dbReference>
<evidence type="ECO:0000256" key="4">
    <source>
        <dbReference type="SAM" id="MobiDB-lite"/>
    </source>
</evidence>
<dbReference type="VEuPathDB" id="AmoebaDB:FDP41_004007"/>
<keyword evidence="2" id="KW-0677">Repeat</keyword>
<dbReference type="CDD" id="cd00200">
    <property type="entry name" value="WD40"/>
    <property type="match status" value="1"/>
</dbReference>
<evidence type="ECO:0000313" key="7">
    <source>
        <dbReference type="Proteomes" id="UP000444721"/>
    </source>
</evidence>
<feature type="compositionally biased region" description="Low complexity" evidence="4">
    <location>
        <begin position="1"/>
        <end position="27"/>
    </location>
</feature>
<feature type="compositionally biased region" description="Low complexity" evidence="4">
    <location>
        <begin position="420"/>
        <end position="441"/>
    </location>
</feature>
<feature type="repeat" description="WD" evidence="3">
    <location>
        <begin position="377"/>
        <end position="408"/>
    </location>
</feature>
<accession>A0A6A5BPI7</accession>
<dbReference type="InterPro" id="IPR019775">
    <property type="entry name" value="WD40_repeat_CS"/>
</dbReference>
<dbReference type="PROSITE" id="PS50082">
    <property type="entry name" value="WD_REPEATS_2"/>
    <property type="match status" value="5"/>
</dbReference>
<dbReference type="PRINTS" id="PR00320">
    <property type="entry name" value="GPROTEINBRPT"/>
</dbReference>
<feature type="repeat" description="WD" evidence="3">
    <location>
        <begin position="104"/>
        <end position="137"/>
    </location>
</feature>
<feature type="compositionally biased region" description="Low complexity" evidence="4">
    <location>
        <begin position="69"/>
        <end position="78"/>
    </location>
</feature>